<dbReference type="Gene3D" id="3.40.50.2000">
    <property type="entry name" value="Glycogen Phosphorylase B"/>
    <property type="match status" value="2"/>
</dbReference>
<feature type="region of interest" description="Disordered" evidence="1">
    <location>
        <begin position="1"/>
        <end position="27"/>
    </location>
</feature>
<dbReference type="OrthoDB" id="9813211at2"/>
<evidence type="ECO:0000313" key="4">
    <source>
        <dbReference type="EMBL" id="PMS30951.1"/>
    </source>
</evidence>
<proteinExistence type="predicted"/>
<dbReference type="Pfam" id="PF13439">
    <property type="entry name" value="Glyco_transf_4"/>
    <property type="match status" value="1"/>
</dbReference>
<dbReference type="EC" id="2.4.1.342" evidence="3"/>
<dbReference type="Proteomes" id="UP000235659">
    <property type="component" value="Unassembled WGS sequence"/>
</dbReference>
<evidence type="ECO:0000256" key="1">
    <source>
        <dbReference type="SAM" id="MobiDB-lite"/>
    </source>
</evidence>
<dbReference type="EMBL" id="CADIJZ010000029">
    <property type="protein sequence ID" value="CAB3732767.1"/>
    <property type="molecule type" value="Genomic_DNA"/>
</dbReference>
<feature type="domain" description="Glycosyltransferase subfamily 4-like N-terminal" evidence="2">
    <location>
        <begin position="46"/>
        <end position="211"/>
    </location>
</feature>
<dbReference type="EMBL" id="PNXY01000007">
    <property type="protein sequence ID" value="PMS30951.1"/>
    <property type="molecule type" value="Genomic_DNA"/>
</dbReference>
<keyword evidence="5" id="KW-1185">Reference proteome</keyword>
<evidence type="ECO:0000259" key="2">
    <source>
        <dbReference type="Pfam" id="PF13439"/>
    </source>
</evidence>
<keyword evidence="3" id="KW-0328">Glycosyltransferase</keyword>
<evidence type="ECO:0000313" key="6">
    <source>
        <dbReference type="Proteomes" id="UP000494205"/>
    </source>
</evidence>
<keyword evidence="3" id="KW-0808">Transferase</keyword>
<sequence>MQTNAADAVERVQSRRARQRPAASRSEQGVTQRAVRVALVVEAAGGGVAVHIADIVRGLRARGGFEIHLVVPLGARFDSAIVADDVLAQCDTVHRLPMLRSVGASDITAFASLFKCLRRIQPDIVHSHSSKAGALARLCFGPWKQVYTPHAVYTLNPYLPPGQRRFYGLVEGFLGRLRSDRIIAVSVDEADHLRDALRIPAARIETIFNGVRAPSLLPALEARAALGLPGNAVVVGFVGRLDFQKGVDRLIRVAQNLLDRGLHNVIFVVMGPGDFMAAAGVTADAIPDNVRVLGLVPHAGRYFSAFDIFALPSRYEGFPYVVLEAMAANVPMVSTRVSGAAELIDAEQMGFVVSNEDDTTVFAEATAALAEDPMMREHMSLNCERAAGRFSAAGMVERTADLYKRLLKESH</sequence>
<dbReference type="Pfam" id="PF13692">
    <property type="entry name" value="Glyco_trans_1_4"/>
    <property type="match status" value="1"/>
</dbReference>
<gene>
    <name evidence="3" type="primary">glgM</name>
    <name evidence="4" type="ORF">C0Z16_11995</name>
    <name evidence="3" type="ORF">LMG27174_05959</name>
</gene>
<reference evidence="4 5" key="1">
    <citation type="submission" date="2018-01" db="EMBL/GenBank/DDBJ databases">
        <title>Whole genome analyses suggest that Burkholderia sensu lato contains two further novel genera in the rhizoxinica-symbiotica group Mycetohabitans gen. nov., and Trinickia gen. nov.: implications for the evolution of diazotrophy and nodulation in the Burkholderiaceae.</title>
        <authorList>
            <person name="Estrada-de los Santos P."/>
            <person name="Palmer M."/>
            <person name="Chavez-Ramirez B."/>
            <person name="Beukes C."/>
            <person name="Steenkamp E.T."/>
            <person name="Hirsch A.M."/>
            <person name="Manyaka P."/>
            <person name="Maluk M."/>
            <person name="Lafos M."/>
            <person name="Crook M."/>
            <person name="Gross E."/>
            <person name="Simon M.F."/>
            <person name="Bueno dos Reis Junior F."/>
            <person name="Poole P.S."/>
            <person name="Venter S.N."/>
            <person name="James E.K."/>
        </authorList>
    </citation>
    <scope>NUCLEOTIDE SEQUENCE [LARGE SCALE GENOMIC DNA]</scope>
    <source>
        <strain evidence="4 5">WSM 3937</strain>
    </source>
</reference>
<accession>A0A2N7WNM9</accession>
<dbReference type="GO" id="GO:0016757">
    <property type="term" value="F:glycosyltransferase activity"/>
    <property type="evidence" value="ECO:0007669"/>
    <property type="project" value="UniProtKB-KW"/>
</dbReference>
<dbReference type="PANTHER" id="PTHR12526:SF637">
    <property type="entry name" value="GLYCOSYLTRANSFERASE EPSF-RELATED"/>
    <property type="match status" value="1"/>
</dbReference>
<dbReference type="Proteomes" id="UP000494205">
    <property type="component" value="Unassembled WGS sequence"/>
</dbReference>
<organism evidence="3 6">
    <name type="scientific">Paraburkholderia rhynchosiae</name>
    <dbReference type="NCBI Taxonomy" id="487049"/>
    <lineage>
        <taxon>Bacteria</taxon>
        <taxon>Pseudomonadati</taxon>
        <taxon>Pseudomonadota</taxon>
        <taxon>Betaproteobacteria</taxon>
        <taxon>Burkholderiales</taxon>
        <taxon>Burkholderiaceae</taxon>
        <taxon>Paraburkholderia</taxon>
    </lineage>
</organism>
<reference evidence="3 6" key="2">
    <citation type="submission" date="2020-04" db="EMBL/GenBank/DDBJ databases">
        <authorList>
            <person name="De Canck E."/>
        </authorList>
    </citation>
    <scope>NUCLEOTIDE SEQUENCE [LARGE SCALE GENOMIC DNA]</scope>
    <source>
        <strain evidence="3 6">LMG 27174</strain>
    </source>
</reference>
<dbReference type="AlphaFoldDB" id="A0A2N7WNM9"/>
<protein>
    <submittedName>
        <fullName evidence="3">Alpha-maltose-1-phosphate synthase</fullName>
        <ecNumber evidence="3">2.4.1.342</ecNumber>
    </submittedName>
    <submittedName>
        <fullName evidence="4">Glycosyltransferase family 1 protein</fullName>
    </submittedName>
</protein>
<evidence type="ECO:0000313" key="3">
    <source>
        <dbReference type="EMBL" id="CAB3732767.1"/>
    </source>
</evidence>
<dbReference type="SUPFAM" id="SSF53756">
    <property type="entry name" value="UDP-Glycosyltransferase/glycogen phosphorylase"/>
    <property type="match status" value="1"/>
</dbReference>
<dbReference type="InterPro" id="IPR028098">
    <property type="entry name" value="Glyco_trans_4-like_N"/>
</dbReference>
<dbReference type="PANTHER" id="PTHR12526">
    <property type="entry name" value="GLYCOSYLTRANSFERASE"/>
    <property type="match status" value="1"/>
</dbReference>
<evidence type="ECO:0000313" key="5">
    <source>
        <dbReference type="Proteomes" id="UP000235659"/>
    </source>
</evidence>
<name>A0A2N7WNM9_9BURK</name>